<dbReference type="PRINTS" id="PR00081">
    <property type="entry name" value="GDHRDH"/>
</dbReference>
<dbReference type="GO" id="GO:0006006">
    <property type="term" value="P:glucose metabolic process"/>
    <property type="evidence" value="ECO:0007669"/>
    <property type="project" value="TreeGrafter"/>
</dbReference>
<dbReference type="InterPro" id="IPR020904">
    <property type="entry name" value="Sc_DH/Rdtase_CS"/>
</dbReference>
<gene>
    <name evidence="4" type="ORF">AQZ52_14300</name>
</gene>
<dbReference type="PANTHER" id="PTHR44252">
    <property type="entry name" value="D-ERYTHRULOSE REDUCTASE"/>
    <property type="match status" value="1"/>
</dbReference>
<sequence length="241" mass="25313">MSGPLAGKRAIVTGASKGLGRAICLSLLDAGMHVVGVARPSAELDSARAEFGPAFTAWPLDVTSDALIEAIEREQPFDLLVNNAGTNHPQPFVDVADETLDQLLALNVRAPFRVARSIARGMPSGGVIIHMTSQMGHVGSPNRTVYCMTKHAIEGLAKAMAVELAPAGIRVNCIAPTFVKTPMTERMLSDPSFAAFVDRMIPMSQLASPDQIAAAVIYLASPAAAMITGHSLVIDGGWTAQ</sequence>
<dbReference type="CDD" id="cd05233">
    <property type="entry name" value="SDR_c"/>
    <property type="match status" value="1"/>
</dbReference>
<dbReference type="InterPro" id="IPR002347">
    <property type="entry name" value="SDR_fam"/>
</dbReference>
<dbReference type="InterPro" id="IPR036291">
    <property type="entry name" value="NAD(P)-bd_dom_sf"/>
</dbReference>
<comment type="subunit">
    <text evidence="2">Homotetramer.</text>
</comment>
<evidence type="ECO:0000256" key="2">
    <source>
        <dbReference type="ARBA" id="ARBA00011881"/>
    </source>
</evidence>
<reference evidence="4 5" key="1">
    <citation type="submission" date="2015-10" db="EMBL/GenBank/DDBJ databases">
        <title>Draft genome sequence of Novosphingobium fuchskuhlense DSM 25065 isolated from a surface water sample of the southwest basin of Lake Grosse Fuchskuhle.</title>
        <authorList>
            <person name="Ruckert C."/>
            <person name="Winkler A."/>
            <person name="Glaeser J."/>
            <person name="Grossart H.-P."/>
            <person name="Kalinowski J."/>
            <person name="Glaeser S."/>
        </authorList>
    </citation>
    <scope>NUCLEOTIDE SEQUENCE [LARGE SCALE GENOMIC DNA]</scope>
    <source>
        <strain evidence="4 5">FNE08-7</strain>
    </source>
</reference>
<dbReference type="GO" id="GO:0005997">
    <property type="term" value="P:xylulose metabolic process"/>
    <property type="evidence" value="ECO:0007669"/>
    <property type="project" value="TreeGrafter"/>
</dbReference>
<dbReference type="PANTHER" id="PTHR44252:SF3">
    <property type="entry name" value="D-ERYTHRULOSE REDUCTASE-RELATED"/>
    <property type="match status" value="1"/>
</dbReference>
<proteinExistence type="inferred from homology"/>
<dbReference type="Pfam" id="PF13561">
    <property type="entry name" value="adh_short_C2"/>
    <property type="match status" value="1"/>
</dbReference>
<dbReference type="PROSITE" id="PS00061">
    <property type="entry name" value="ADH_SHORT"/>
    <property type="match status" value="1"/>
</dbReference>
<protein>
    <submittedName>
        <fullName evidence="4">3-oxoacyl-ACP reductase</fullName>
    </submittedName>
</protein>
<dbReference type="OrthoDB" id="7255009at2"/>
<dbReference type="EMBL" id="LLZS01000009">
    <property type="protein sequence ID" value="KUR70047.1"/>
    <property type="molecule type" value="Genomic_DNA"/>
</dbReference>
<dbReference type="RefSeq" id="WP_067912391.1">
    <property type="nucleotide sequence ID" value="NZ_KQ954246.1"/>
</dbReference>
<organism evidence="4 5">
    <name type="scientific">Novosphingobium fuchskuhlense</name>
    <dbReference type="NCBI Taxonomy" id="1117702"/>
    <lineage>
        <taxon>Bacteria</taxon>
        <taxon>Pseudomonadati</taxon>
        <taxon>Pseudomonadota</taxon>
        <taxon>Alphaproteobacteria</taxon>
        <taxon>Sphingomonadales</taxon>
        <taxon>Sphingomonadaceae</taxon>
        <taxon>Novosphingobium</taxon>
    </lineage>
</organism>
<dbReference type="FunFam" id="3.40.50.720:FF:000084">
    <property type="entry name" value="Short-chain dehydrogenase reductase"/>
    <property type="match status" value="1"/>
</dbReference>
<evidence type="ECO:0000313" key="4">
    <source>
        <dbReference type="EMBL" id="KUR70047.1"/>
    </source>
</evidence>
<dbReference type="GO" id="GO:0004090">
    <property type="term" value="F:carbonyl reductase (NADPH) activity"/>
    <property type="evidence" value="ECO:0007669"/>
    <property type="project" value="TreeGrafter"/>
</dbReference>
<keyword evidence="5" id="KW-1185">Reference proteome</keyword>
<comment type="similarity">
    <text evidence="1">Belongs to the short-chain dehydrogenases/reductases (SDR) family.</text>
</comment>
<dbReference type="PRINTS" id="PR00080">
    <property type="entry name" value="SDRFAMILY"/>
</dbReference>
<evidence type="ECO:0000256" key="3">
    <source>
        <dbReference type="ARBA" id="ARBA00022857"/>
    </source>
</evidence>
<dbReference type="STRING" id="1117702.AQZ52_14300"/>
<dbReference type="Gene3D" id="3.40.50.720">
    <property type="entry name" value="NAD(P)-binding Rossmann-like Domain"/>
    <property type="match status" value="1"/>
</dbReference>
<name>A0A117USH9_9SPHN</name>
<evidence type="ECO:0000256" key="1">
    <source>
        <dbReference type="ARBA" id="ARBA00006484"/>
    </source>
</evidence>
<dbReference type="AlphaFoldDB" id="A0A117USH9"/>
<dbReference type="Proteomes" id="UP000058012">
    <property type="component" value="Unassembled WGS sequence"/>
</dbReference>
<dbReference type="GO" id="GO:0050038">
    <property type="term" value="F:L-xylulose reductase (NADPH) activity"/>
    <property type="evidence" value="ECO:0007669"/>
    <property type="project" value="TreeGrafter"/>
</dbReference>
<comment type="caution">
    <text evidence="4">The sequence shown here is derived from an EMBL/GenBank/DDBJ whole genome shotgun (WGS) entry which is preliminary data.</text>
</comment>
<evidence type="ECO:0000313" key="5">
    <source>
        <dbReference type="Proteomes" id="UP000058012"/>
    </source>
</evidence>
<dbReference type="SUPFAM" id="SSF51735">
    <property type="entry name" value="NAD(P)-binding Rossmann-fold domains"/>
    <property type="match status" value="1"/>
</dbReference>
<accession>A0A117USH9</accession>
<keyword evidence="3" id="KW-0521">NADP</keyword>
<dbReference type="InterPro" id="IPR051737">
    <property type="entry name" value="L-xylulose/Carbonyl_redctase"/>
</dbReference>